<evidence type="ECO:0000313" key="2">
    <source>
        <dbReference type="Proteomes" id="UP000504724"/>
    </source>
</evidence>
<protein>
    <submittedName>
        <fullName evidence="1">Uncharacterized protein</fullName>
    </submittedName>
</protein>
<keyword evidence="2" id="KW-1185">Reference proteome</keyword>
<name>A0A7D4SP03_9GAMM</name>
<sequence>MKSTITVRSKFDFRGESFCYEGEIALPDSFGDFDLFLEQLPHRLAKLNDLTTLSYKFEMLESSEIEVIKFQSKIASSIADLPMRVDRFLELYEEIGPDAHLAVIAEEHQLDLQANPQLAKALKEAYLLGNRHKPKEKPQATTWW</sequence>
<dbReference type="Proteomes" id="UP000504724">
    <property type="component" value="Chromosome"/>
</dbReference>
<dbReference type="EMBL" id="CP054020">
    <property type="protein sequence ID" value="QKI90021.1"/>
    <property type="molecule type" value="Genomic_DNA"/>
</dbReference>
<proteinExistence type="predicted"/>
<evidence type="ECO:0000313" key="1">
    <source>
        <dbReference type="EMBL" id="QKI90021.1"/>
    </source>
</evidence>
<dbReference type="AlphaFoldDB" id="A0A7D4SP03"/>
<organism evidence="1 2">
    <name type="scientific">Thiomicrorhabdus xiamenensis</name>
    <dbReference type="NCBI Taxonomy" id="2739063"/>
    <lineage>
        <taxon>Bacteria</taxon>
        <taxon>Pseudomonadati</taxon>
        <taxon>Pseudomonadota</taxon>
        <taxon>Gammaproteobacteria</taxon>
        <taxon>Thiotrichales</taxon>
        <taxon>Piscirickettsiaceae</taxon>
        <taxon>Thiomicrorhabdus</taxon>
    </lineage>
</organism>
<dbReference type="RefSeq" id="WP_173286397.1">
    <property type="nucleotide sequence ID" value="NZ_CP054020.1"/>
</dbReference>
<accession>A0A7D4SP03</accession>
<gene>
    <name evidence="1" type="ORF">HQN79_10770</name>
</gene>
<reference evidence="1 2" key="1">
    <citation type="submission" date="2020-05" db="EMBL/GenBank/DDBJ databases">
        <title>Thiomicrorhabdus sediminis sp.nov. and Thiomicrorhabdus xiamenensis sp.nov., novel sulfur-oxidizing bacteria isolated from coastal sediment.</title>
        <authorList>
            <person name="Liu X."/>
        </authorList>
    </citation>
    <scope>NUCLEOTIDE SEQUENCE [LARGE SCALE GENOMIC DNA]</scope>
    <source>
        <strain evidence="1 2">G2</strain>
    </source>
</reference>
<dbReference type="KEGG" id="txa:HQN79_10770"/>